<evidence type="ECO:0000313" key="8">
    <source>
        <dbReference type="Proteomes" id="UP001558613"/>
    </source>
</evidence>
<gene>
    <name evidence="7" type="ORF">QQF64_029103</name>
</gene>
<feature type="domain" description="RING-type" evidence="6">
    <location>
        <begin position="485"/>
        <end position="527"/>
    </location>
</feature>
<dbReference type="PROSITE" id="PS50007">
    <property type="entry name" value="PIPLC_X_DOMAIN"/>
    <property type="match status" value="1"/>
</dbReference>
<sequence>MEDEKSCSDWMSEMPSGFWEIPLWNLAIPGSHDTMTYCLDERSSVLDSSPRVVQVLDTFFPCIVRPCIVRWATTQEDSISNQLDSGIRFLDLRIAHKIKDPDKVFYFAHGIYSLLTVKEVLTEVDRWLDQHTKEVVIIALSAFDGMNLDQHKDLIQFLINTFGNKICPNHIIPSLQLCWNHNYQVILSYDDSAAFGNEKLWPRCAYWWANTSDPFQVISYLEEQKAEGRPDQFFAAGLNLTENAKYVISHPCQSLKGMTMHSYNLLLNWVKEQRPGPDQTCLNIICADFVGAFRNEFTQMSSRGNRWDKKTRGSNYRDLISNPRPVQNPVAKPLLFTVSLSEGGYEGQEVVEEEEEEEEQEEEEPEAERKSSWDVPVPSRSLASRRASLPCPAQLNAMHLSRLHAATTSPSPAYLSHWLQRGEARPCSRFSHVANSEEGAHTKSSACERHPHAIPTIPEVHEPLERKARFRSRNVMSLSDADSLCLICHDDLRKGGGVIRELHCSHSFHSECIEEWLWTKQTCPTCQKHVAMPEPLYWTSTRVIVP</sequence>
<dbReference type="PANTHER" id="PTHR13593">
    <property type="match status" value="1"/>
</dbReference>
<dbReference type="InterPro" id="IPR013083">
    <property type="entry name" value="Znf_RING/FYVE/PHD"/>
</dbReference>
<reference evidence="7 8" key="1">
    <citation type="submission" date="2023-09" db="EMBL/GenBank/DDBJ databases">
        <authorList>
            <person name="Wang M."/>
        </authorList>
    </citation>
    <scope>NUCLEOTIDE SEQUENCE [LARGE SCALE GENOMIC DNA]</scope>
    <source>
        <strain evidence="7">GT-2023</strain>
        <tissue evidence="7">Liver</tissue>
    </source>
</reference>
<feature type="region of interest" description="Disordered" evidence="5">
    <location>
        <begin position="345"/>
        <end position="378"/>
    </location>
</feature>
<dbReference type="PANTHER" id="PTHR13593:SF24">
    <property type="entry name" value="PI-PLC X DOMAIN-CONTAINING PROTEIN 1"/>
    <property type="match status" value="1"/>
</dbReference>
<comment type="caution">
    <text evidence="7">The sequence shown here is derived from an EMBL/GenBank/DDBJ whole genome shotgun (WGS) entry which is preliminary data.</text>
</comment>
<keyword evidence="3" id="KW-0862">Zinc</keyword>
<accession>A0ABR3N8U4</accession>
<protein>
    <recommendedName>
        <fullName evidence="6">RING-type domain-containing protein</fullName>
    </recommendedName>
</protein>
<dbReference type="Proteomes" id="UP001558613">
    <property type="component" value="Unassembled WGS sequence"/>
</dbReference>
<dbReference type="InterPro" id="IPR017946">
    <property type="entry name" value="PLC-like_Pdiesterase_TIM-brl"/>
</dbReference>
<evidence type="ECO:0000256" key="2">
    <source>
        <dbReference type="ARBA" id="ARBA00022771"/>
    </source>
</evidence>
<dbReference type="Pfam" id="PF00388">
    <property type="entry name" value="PI-PLC-X"/>
    <property type="match status" value="1"/>
</dbReference>
<feature type="compositionally biased region" description="Acidic residues" evidence="5">
    <location>
        <begin position="349"/>
        <end position="366"/>
    </location>
</feature>
<dbReference type="SUPFAM" id="SSF57850">
    <property type="entry name" value="RING/U-box"/>
    <property type="match status" value="1"/>
</dbReference>
<proteinExistence type="predicted"/>
<dbReference type="Pfam" id="PF13639">
    <property type="entry name" value="zf-RING_2"/>
    <property type="match status" value="1"/>
</dbReference>
<organism evidence="7 8">
    <name type="scientific">Cirrhinus molitorella</name>
    <name type="common">mud carp</name>
    <dbReference type="NCBI Taxonomy" id="172907"/>
    <lineage>
        <taxon>Eukaryota</taxon>
        <taxon>Metazoa</taxon>
        <taxon>Chordata</taxon>
        <taxon>Craniata</taxon>
        <taxon>Vertebrata</taxon>
        <taxon>Euteleostomi</taxon>
        <taxon>Actinopterygii</taxon>
        <taxon>Neopterygii</taxon>
        <taxon>Teleostei</taxon>
        <taxon>Ostariophysi</taxon>
        <taxon>Cypriniformes</taxon>
        <taxon>Cyprinidae</taxon>
        <taxon>Labeoninae</taxon>
        <taxon>Labeonini</taxon>
        <taxon>Cirrhinus</taxon>
    </lineage>
</organism>
<dbReference type="InterPro" id="IPR051057">
    <property type="entry name" value="PI-PLC_domain"/>
</dbReference>
<dbReference type="Gene3D" id="3.30.40.10">
    <property type="entry name" value="Zinc/RING finger domain, C3HC4 (zinc finger)"/>
    <property type="match status" value="1"/>
</dbReference>
<name>A0ABR3N8U4_9TELE</name>
<dbReference type="SMART" id="SM00148">
    <property type="entry name" value="PLCXc"/>
    <property type="match status" value="1"/>
</dbReference>
<keyword evidence="8" id="KW-1185">Reference proteome</keyword>
<evidence type="ECO:0000256" key="1">
    <source>
        <dbReference type="ARBA" id="ARBA00022723"/>
    </source>
</evidence>
<keyword evidence="2 4" id="KW-0863">Zinc-finger</keyword>
<dbReference type="Gene3D" id="3.20.20.190">
    <property type="entry name" value="Phosphatidylinositol (PI) phosphodiesterase"/>
    <property type="match status" value="1"/>
</dbReference>
<dbReference type="EMBL" id="JAYMGO010000006">
    <property type="protein sequence ID" value="KAL1273241.1"/>
    <property type="molecule type" value="Genomic_DNA"/>
</dbReference>
<keyword evidence="1" id="KW-0479">Metal-binding</keyword>
<dbReference type="CDD" id="cd08616">
    <property type="entry name" value="PI-PLCXD1c"/>
    <property type="match status" value="1"/>
</dbReference>
<feature type="region of interest" description="Disordered" evidence="5">
    <location>
        <begin position="304"/>
        <end position="325"/>
    </location>
</feature>
<dbReference type="SMART" id="SM00184">
    <property type="entry name" value="RING"/>
    <property type="match status" value="1"/>
</dbReference>
<dbReference type="InterPro" id="IPR000909">
    <property type="entry name" value="PLipase_C_PInositol-sp_X_dom"/>
</dbReference>
<dbReference type="InterPro" id="IPR001841">
    <property type="entry name" value="Znf_RING"/>
</dbReference>
<evidence type="ECO:0000259" key="6">
    <source>
        <dbReference type="PROSITE" id="PS50089"/>
    </source>
</evidence>
<evidence type="ECO:0000313" key="7">
    <source>
        <dbReference type="EMBL" id="KAL1273241.1"/>
    </source>
</evidence>
<dbReference type="InterPro" id="IPR042158">
    <property type="entry name" value="PLCXD1/2/3"/>
</dbReference>
<dbReference type="SUPFAM" id="SSF51695">
    <property type="entry name" value="PLC-like phosphodiesterases"/>
    <property type="match status" value="1"/>
</dbReference>
<evidence type="ECO:0000256" key="5">
    <source>
        <dbReference type="SAM" id="MobiDB-lite"/>
    </source>
</evidence>
<evidence type="ECO:0000256" key="3">
    <source>
        <dbReference type="ARBA" id="ARBA00022833"/>
    </source>
</evidence>
<dbReference type="PROSITE" id="PS50089">
    <property type="entry name" value="ZF_RING_2"/>
    <property type="match status" value="1"/>
</dbReference>
<evidence type="ECO:0000256" key="4">
    <source>
        <dbReference type="PROSITE-ProRule" id="PRU00175"/>
    </source>
</evidence>